<keyword evidence="2" id="KW-1185">Reference proteome</keyword>
<evidence type="ECO:0000313" key="2">
    <source>
        <dbReference type="Proteomes" id="UP000232323"/>
    </source>
</evidence>
<protein>
    <submittedName>
        <fullName evidence="1">Uncharacterized protein</fullName>
    </submittedName>
</protein>
<dbReference type="EMBL" id="BEGY01000197">
    <property type="protein sequence ID" value="GAX85858.1"/>
    <property type="molecule type" value="Genomic_DNA"/>
</dbReference>
<comment type="caution">
    <text evidence="1">The sequence shown here is derived from an EMBL/GenBank/DDBJ whole genome shotgun (WGS) entry which is preliminary data.</text>
</comment>
<organism evidence="1 2">
    <name type="scientific">Chlamydomonas eustigma</name>
    <dbReference type="NCBI Taxonomy" id="1157962"/>
    <lineage>
        <taxon>Eukaryota</taxon>
        <taxon>Viridiplantae</taxon>
        <taxon>Chlorophyta</taxon>
        <taxon>core chlorophytes</taxon>
        <taxon>Chlorophyceae</taxon>
        <taxon>CS clade</taxon>
        <taxon>Chlamydomonadales</taxon>
        <taxon>Chlamydomonadaceae</taxon>
        <taxon>Chlamydomonas</taxon>
    </lineage>
</organism>
<reference evidence="1 2" key="1">
    <citation type="submission" date="2017-08" db="EMBL/GenBank/DDBJ databases">
        <title>Acidophilic green algal genome provides insights into adaptation to an acidic environment.</title>
        <authorList>
            <person name="Hirooka S."/>
            <person name="Hirose Y."/>
            <person name="Kanesaki Y."/>
            <person name="Higuchi S."/>
            <person name="Fujiwara T."/>
            <person name="Onuma R."/>
            <person name="Era A."/>
            <person name="Ohbayashi R."/>
            <person name="Uzuka A."/>
            <person name="Nozaki H."/>
            <person name="Yoshikawa H."/>
            <person name="Miyagishima S.Y."/>
        </authorList>
    </citation>
    <scope>NUCLEOTIDE SEQUENCE [LARGE SCALE GENOMIC DNA]</scope>
    <source>
        <strain evidence="1 2">NIES-2499</strain>
    </source>
</reference>
<evidence type="ECO:0000313" key="1">
    <source>
        <dbReference type="EMBL" id="GAX85858.1"/>
    </source>
</evidence>
<proteinExistence type="predicted"/>
<accession>A0A250XS21</accession>
<name>A0A250XS21_9CHLO</name>
<sequence length="203" mass="22237">MAMKSKHLAQDAVAPVLSLDIAPNADFASNMDALLSPNAPSLRSTNSGSLSNKEEDSLQLQSTLLVEAQLQLLIDKMKDRVKNSTKSTAGGSLAEEPMTTAKTSMLLHACRGYMHAASNAALSALAFAGASSQEASRQEEEEGLHEHEEIDELDDLLMKRRSKEPEFSVKRPVRPLNFFDDPKQLIIPETWQHLPPRSTGEDI</sequence>
<gene>
    <name evidence="1" type="ORF">CEUSTIGMA_g13274.t1</name>
</gene>
<dbReference type="AlphaFoldDB" id="A0A250XS21"/>
<dbReference type="Proteomes" id="UP000232323">
    <property type="component" value="Unassembled WGS sequence"/>
</dbReference>